<sequence length="558" mass="63471">MGEAPVTEARCDPAPPARRRRDPRRRGLHHARPLAHRARHLPHRRADHPDDRGPPPGLRPQGGGHHSAQRPQRQRPGCPEGAPQLPHHRRCRRPDRAARHHRRHRDAHHGGQPGRPGPPRDHRRGLAGCRTATAPPARPDAAAAPHRLGHHGRVRTPRHPGRDRGLRCHRWRHRRHRHPPRSRRQHLANGPVQPRFARADAGETGHFQIHRPLRKACTRFLVARIRRPGARRHPCLHRRGDHHPALLLPGHGPQRRRRDQLPVRQPRYLRLDIFRRQRNRLGNRLHHHPSDQRRCHGPPLRGPADPPRGPRHRTRPRRQCPRLRRHLRRHPRRQHHPRRLTPVRGDVPVTTPRDAAREAAQRELSKPIYHQHDPSFLQRALNWLWDKVSHLLGAASSATPGGAVGLIVVIAVVVALIVALRLRLGRIRTASTTATGLFDDRPRTAAEHRAASEEHASRQQWAPALQERMRAVVRSLEERTVLDPRPGRTADEAAAEAGRALTEHAARLRAAARVFDDVTYGGRSATQESYTTLRDLDTELQHTKPQFTSGTAAGGTRA</sequence>
<dbReference type="OrthoDB" id="3389322at2"/>
<organism evidence="4 5">
    <name type="scientific">Actinacidiphila oryziradicis</name>
    <dbReference type="NCBI Taxonomy" id="2571141"/>
    <lineage>
        <taxon>Bacteria</taxon>
        <taxon>Bacillati</taxon>
        <taxon>Actinomycetota</taxon>
        <taxon>Actinomycetes</taxon>
        <taxon>Kitasatosporales</taxon>
        <taxon>Streptomycetaceae</taxon>
        <taxon>Actinacidiphila</taxon>
    </lineage>
</organism>
<accession>A0A4U0STQ6</accession>
<feature type="compositionally biased region" description="Basic residues" evidence="1">
    <location>
        <begin position="17"/>
        <end position="46"/>
    </location>
</feature>
<gene>
    <name evidence="4" type="ORF">FCI23_02240</name>
</gene>
<feature type="region of interest" description="Disordered" evidence="1">
    <location>
        <begin position="232"/>
        <end position="264"/>
    </location>
</feature>
<feature type="region of interest" description="Disordered" evidence="1">
    <location>
        <begin position="280"/>
        <end position="352"/>
    </location>
</feature>
<dbReference type="Pfam" id="PF13559">
    <property type="entry name" value="DUF4129"/>
    <property type="match status" value="1"/>
</dbReference>
<feature type="transmembrane region" description="Helical" evidence="2">
    <location>
        <begin position="401"/>
        <end position="420"/>
    </location>
</feature>
<feature type="compositionally biased region" description="Basic residues" evidence="1">
    <location>
        <begin position="232"/>
        <end position="241"/>
    </location>
</feature>
<protein>
    <submittedName>
        <fullName evidence="4">DUF4129 domain-containing protein</fullName>
    </submittedName>
</protein>
<name>A0A4U0STQ6_9ACTN</name>
<keyword evidence="2" id="KW-0812">Transmembrane</keyword>
<dbReference type="InterPro" id="IPR025403">
    <property type="entry name" value="TgpA-like_C"/>
</dbReference>
<feature type="region of interest" description="Disordered" evidence="1">
    <location>
        <begin position="1"/>
        <end position="165"/>
    </location>
</feature>
<feature type="compositionally biased region" description="Basic residues" evidence="1">
    <location>
        <begin position="86"/>
        <end position="107"/>
    </location>
</feature>
<dbReference type="AlphaFoldDB" id="A0A4U0STQ6"/>
<evidence type="ECO:0000256" key="2">
    <source>
        <dbReference type="SAM" id="Phobius"/>
    </source>
</evidence>
<feature type="compositionally biased region" description="Basic residues" evidence="1">
    <location>
        <begin position="309"/>
        <end position="341"/>
    </location>
</feature>
<evidence type="ECO:0000313" key="4">
    <source>
        <dbReference type="EMBL" id="TKA13570.1"/>
    </source>
</evidence>
<feature type="domain" description="Protein-glutamine gamma-glutamyltransferase-like C-terminal" evidence="3">
    <location>
        <begin position="468"/>
        <end position="537"/>
    </location>
</feature>
<keyword evidence="2" id="KW-1133">Transmembrane helix</keyword>
<comment type="caution">
    <text evidence="4">The sequence shown here is derived from an EMBL/GenBank/DDBJ whole genome shotgun (WGS) entry which is preliminary data.</text>
</comment>
<feature type="compositionally biased region" description="Basic residues" evidence="1">
    <location>
        <begin position="147"/>
        <end position="159"/>
    </location>
</feature>
<proteinExistence type="predicted"/>
<evidence type="ECO:0000259" key="3">
    <source>
        <dbReference type="Pfam" id="PF13559"/>
    </source>
</evidence>
<reference evidence="4 5" key="1">
    <citation type="submission" date="2019-04" db="EMBL/GenBank/DDBJ databases">
        <title>Streptomyces oryziradicis sp. nov., a novel actinomycete isolated from rhizosphere soil of rice (Oryza sativa L.).</title>
        <authorList>
            <person name="Li C."/>
        </authorList>
    </citation>
    <scope>NUCLEOTIDE SEQUENCE [LARGE SCALE GENOMIC DNA]</scope>
    <source>
        <strain evidence="4 5">NEAU-C40</strain>
    </source>
</reference>
<evidence type="ECO:0000313" key="5">
    <source>
        <dbReference type="Proteomes" id="UP000305778"/>
    </source>
</evidence>
<dbReference type="EMBL" id="SUMC01000001">
    <property type="protein sequence ID" value="TKA13570.1"/>
    <property type="molecule type" value="Genomic_DNA"/>
</dbReference>
<keyword evidence="2" id="KW-0472">Membrane</keyword>
<evidence type="ECO:0000256" key="1">
    <source>
        <dbReference type="SAM" id="MobiDB-lite"/>
    </source>
</evidence>
<keyword evidence="5" id="KW-1185">Reference proteome</keyword>
<dbReference type="Proteomes" id="UP000305778">
    <property type="component" value="Unassembled WGS sequence"/>
</dbReference>
<feature type="compositionally biased region" description="Low complexity" evidence="1">
    <location>
        <begin position="130"/>
        <end position="145"/>
    </location>
</feature>